<dbReference type="EMBL" id="QEKW01000012">
    <property type="protein sequence ID" value="PVZ06867.1"/>
    <property type="molecule type" value="Genomic_DNA"/>
</dbReference>
<dbReference type="InterPro" id="IPR008928">
    <property type="entry name" value="6-hairpin_glycosidase_sf"/>
</dbReference>
<dbReference type="SUPFAM" id="SSF48208">
    <property type="entry name" value="Six-hairpin glycosidases"/>
    <property type="match status" value="1"/>
</dbReference>
<feature type="compositionally biased region" description="Basic and acidic residues" evidence="1">
    <location>
        <begin position="202"/>
        <end position="218"/>
    </location>
</feature>
<accession>A0A2U1F3X1</accession>
<dbReference type="Proteomes" id="UP000245639">
    <property type="component" value="Unassembled WGS sequence"/>
</dbReference>
<dbReference type="GO" id="GO:0015927">
    <property type="term" value="F:trehalase activity"/>
    <property type="evidence" value="ECO:0007669"/>
    <property type="project" value="TreeGrafter"/>
</dbReference>
<protein>
    <submittedName>
        <fullName evidence="4">GH15 family glucan-1,4-alpha-glucosidase</fullName>
    </submittedName>
</protein>
<dbReference type="PANTHER" id="PTHR31616:SF10">
    <property type="entry name" value="TREHALASE"/>
    <property type="match status" value="1"/>
</dbReference>
<proteinExistence type="predicted"/>
<comment type="caution">
    <text evidence="4">The sequence shown here is derived from an EMBL/GenBank/DDBJ whole genome shotgun (WGS) entry which is preliminary data.</text>
</comment>
<gene>
    <name evidence="4" type="ORF">C8D89_11260</name>
</gene>
<keyword evidence="5" id="KW-1185">Reference proteome</keyword>
<dbReference type="InterPro" id="IPR045582">
    <property type="entry name" value="Trehalase-like_N"/>
</dbReference>
<evidence type="ECO:0000313" key="4">
    <source>
        <dbReference type="EMBL" id="PVZ06867.1"/>
    </source>
</evidence>
<dbReference type="InterPro" id="IPR011613">
    <property type="entry name" value="GH15-like"/>
</dbReference>
<dbReference type="GO" id="GO:0005993">
    <property type="term" value="P:trehalose catabolic process"/>
    <property type="evidence" value="ECO:0007669"/>
    <property type="project" value="TreeGrafter"/>
</dbReference>
<dbReference type="Gene3D" id="1.50.10.10">
    <property type="match status" value="1"/>
</dbReference>
<feature type="domain" description="Trehalase-like N-terminal" evidence="3">
    <location>
        <begin position="14"/>
        <end position="135"/>
    </location>
</feature>
<evidence type="ECO:0000256" key="1">
    <source>
        <dbReference type="SAM" id="MobiDB-lite"/>
    </source>
</evidence>
<dbReference type="Pfam" id="PF00723">
    <property type="entry name" value="Glyco_hydro_15"/>
    <property type="match status" value="1"/>
</dbReference>
<dbReference type="AlphaFoldDB" id="A0A2U1F3X1"/>
<dbReference type="Pfam" id="PF19291">
    <property type="entry name" value="TREH_N"/>
    <property type="match status" value="1"/>
</dbReference>
<evidence type="ECO:0000259" key="2">
    <source>
        <dbReference type="Pfam" id="PF00723"/>
    </source>
</evidence>
<sequence>MTDSPKSSPHVLREYAVLADGERGAVVGPRGDVAWMCAPRWDSPAVFTSLMGAPGHYTITPTERFVWGGYYEDATLIWRNRWATNSGILECREALAFPGEVDRLVLLRRVLAHDVPAAVHVVLDPRADFGAGALRDLGQADDGCWTGRLGDLHLRWSGAPGATVSDVHGAPRLELDLCVPPGSRHDLVLEIGRAEPVGPPPEPERAWERTETRWHETTPPRIGAAPRDAAHAACVLRGLTASGGGMVGAATTSLPERLGGAGDYDYRYVWVRDQCFAGRAAAIAGVDDLLGDAVRFLGARVLDDGPRLAPCYTVAGDRVPGERDLDVPGYPGGGHRLGNRAGGQFQLDAFGEVLTLFAAAARHDRLDADGWRAVLVVTEAIEQRWTEPDAGIWELDDREWTHSRLSCVAGLRDVAAAVGPGHAALSGRWSALADRLLAHTAATSTHPDGRWQRSPDDPGHDGALLLPALRGALPADDPRCRRTLDTYLSGLTREGYAYRFRADGRPLGTSEGAFLLCNFVAALACHQQGDALTARHLFERARSACGPAGLFTEEFDVTERQLRGNLPQAFVHAMLLECAAVLEPLEADDAGTA</sequence>
<evidence type="ECO:0000259" key="3">
    <source>
        <dbReference type="Pfam" id="PF19291"/>
    </source>
</evidence>
<dbReference type="InterPro" id="IPR012341">
    <property type="entry name" value="6hp_glycosidase-like_sf"/>
</dbReference>
<dbReference type="PANTHER" id="PTHR31616">
    <property type="entry name" value="TREHALASE"/>
    <property type="match status" value="1"/>
</dbReference>
<reference evidence="4 5" key="1">
    <citation type="submission" date="2018-04" db="EMBL/GenBank/DDBJ databases">
        <title>Genomic Encyclopedia of Type Strains, Phase IV (KMG-IV): sequencing the most valuable type-strain genomes for metagenomic binning, comparative biology and taxonomic classification.</title>
        <authorList>
            <person name="Goeker M."/>
        </authorList>
    </citation>
    <scope>NUCLEOTIDE SEQUENCE [LARGE SCALE GENOMIC DNA]</scope>
    <source>
        <strain evidence="4 5">DSM 45771</strain>
    </source>
</reference>
<feature type="domain" description="GH15-like" evidence="2">
    <location>
        <begin position="243"/>
        <end position="579"/>
    </location>
</feature>
<feature type="region of interest" description="Disordered" evidence="1">
    <location>
        <begin position="193"/>
        <end position="225"/>
    </location>
</feature>
<name>A0A2U1F3X1_9PSEU</name>
<evidence type="ECO:0000313" key="5">
    <source>
        <dbReference type="Proteomes" id="UP000245639"/>
    </source>
</evidence>
<organism evidence="4 5">
    <name type="scientific">Actinomycetospora cinnamomea</name>
    <dbReference type="NCBI Taxonomy" id="663609"/>
    <lineage>
        <taxon>Bacteria</taxon>
        <taxon>Bacillati</taxon>
        <taxon>Actinomycetota</taxon>
        <taxon>Actinomycetes</taxon>
        <taxon>Pseudonocardiales</taxon>
        <taxon>Pseudonocardiaceae</taxon>
        <taxon>Actinomycetospora</taxon>
    </lineage>
</organism>
<dbReference type="RefSeq" id="WP_243418261.1">
    <property type="nucleotide sequence ID" value="NZ_QEKW01000012.1"/>
</dbReference>